<reference evidence="1" key="1">
    <citation type="journal article" date="2014" name="Int. J. Syst. Evol. Microbiol.">
        <title>Complete genome sequence of Corynebacterium casei LMG S-19264T (=DSM 44701T), isolated from a smear-ripened cheese.</title>
        <authorList>
            <consortium name="US DOE Joint Genome Institute (JGI-PGF)"/>
            <person name="Walter F."/>
            <person name="Albersmeier A."/>
            <person name="Kalinowski J."/>
            <person name="Ruckert C."/>
        </authorList>
    </citation>
    <scope>NUCLEOTIDE SEQUENCE</scope>
    <source>
        <strain evidence="1">CGMCC 1.16134</strain>
    </source>
</reference>
<keyword evidence="2" id="KW-1185">Reference proteome</keyword>
<accession>A0A917CJZ5</accession>
<evidence type="ECO:0000313" key="1">
    <source>
        <dbReference type="EMBL" id="GGF89870.1"/>
    </source>
</evidence>
<comment type="caution">
    <text evidence="1">The sequence shown here is derived from an EMBL/GenBank/DDBJ whole genome shotgun (WGS) entry which is preliminary data.</text>
</comment>
<organism evidence="1 2">
    <name type="scientific">Paenibacillus albidus</name>
    <dbReference type="NCBI Taxonomy" id="2041023"/>
    <lineage>
        <taxon>Bacteria</taxon>
        <taxon>Bacillati</taxon>
        <taxon>Bacillota</taxon>
        <taxon>Bacilli</taxon>
        <taxon>Bacillales</taxon>
        <taxon>Paenibacillaceae</taxon>
        <taxon>Paenibacillus</taxon>
    </lineage>
</organism>
<name>A0A917CJZ5_9BACL</name>
<dbReference type="RefSeq" id="WP_189027786.1">
    <property type="nucleotide sequence ID" value="NZ_BMKR01000016.1"/>
</dbReference>
<evidence type="ECO:0000313" key="2">
    <source>
        <dbReference type="Proteomes" id="UP000637643"/>
    </source>
</evidence>
<sequence length="87" mass="10284">MYPDPDSKNLETFKHFYEKVGYCYLVPAYIKDKNKPMDGSNIDFDEDYKLKFNNIDFRKVSDIDSNDIEDIILKKRFTMSPLTGNDN</sequence>
<dbReference type="AlphaFoldDB" id="A0A917CJZ5"/>
<gene>
    <name evidence="1" type="ORF">GCM10010912_38790</name>
</gene>
<reference evidence="1" key="2">
    <citation type="submission" date="2020-09" db="EMBL/GenBank/DDBJ databases">
        <authorList>
            <person name="Sun Q."/>
            <person name="Zhou Y."/>
        </authorList>
    </citation>
    <scope>NUCLEOTIDE SEQUENCE</scope>
    <source>
        <strain evidence="1">CGMCC 1.16134</strain>
    </source>
</reference>
<dbReference type="EMBL" id="BMKR01000016">
    <property type="protein sequence ID" value="GGF89870.1"/>
    <property type="molecule type" value="Genomic_DNA"/>
</dbReference>
<dbReference type="Proteomes" id="UP000637643">
    <property type="component" value="Unassembled WGS sequence"/>
</dbReference>
<protein>
    <submittedName>
        <fullName evidence="1">Uncharacterized protein</fullName>
    </submittedName>
</protein>
<proteinExistence type="predicted"/>